<evidence type="ECO:0000313" key="3">
    <source>
        <dbReference type="Proteomes" id="UP001239994"/>
    </source>
</evidence>
<comment type="caution">
    <text evidence="2">The sequence shown here is derived from an EMBL/GenBank/DDBJ whole genome shotgun (WGS) entry which is preliminary data.</text>
</comment>
<accession>A0AAD8ZXY6</accession>
<feature type="domain" description="Alkylated DNA repair protein AlkB homologue 8 N-terminal" evidence="1">
    <location>
        <begin position="300"/>
        <end position="339"/>
    </location>
</feature>
<reference evidence="2" key="1">
    <citation type="submission" date="2023-03" db="EMBL/GenBank/DDBJ databases">
        <title>Electrophorus voltai genome.</title>
        <authorList>
            <person name="Bian C."/>
        </authorList>
    </citation>
    <scope>NUCLEOTIDE SEQUENCE</scope>
    <source>
        <strain evidence="2">CB-2022</strain>
        <tissue evidence="2">Muscle</tissue>
    </source>
</reference>
<protein>
    <recommendedName>
        <fullName evidence="1">Alkylated DNA repair protein AlkB homologue 8 N-terminal domain-containing protein</fullName>
    </recommendedName>
</protein>
<dbReference type="PANTHER" id="PTHR47510">
    <property type="entry name" value="REVERSE TRANSCRIPTASE DOMAIN-CONTAINING PROTEIN"/>
    <property type="match status" value="1"/>
</dbReference>
<dbReference type="GO" id="GO:0016706">
    <property type="term" value="F:2-oxoglutarate-dependent dioxygenase activity"/>
    <property type="evidence" value="ECO:0007669"/>
    <property type="project" value="InterPro"/>
</dbReference>
<dbReference type="EMBL" id="JAROKS010000003">
    <property type="protein sequence ID" value="KAK1805385.1"/>
    <property type="molecule type" value="Genomic_DNA"/>
</dbReference>
<dbReference type="Pfam" id="PF09004">
    <property type="entry name" value="ALKBH8_N"/>
    <property type="match status" value="1"/>
</dbReference>
<dbReference type="InterPro" id="IPR015095">
    <property type="entry name" value="AlkB_hom8_N"/>
</dbReference>
<evidence type="ECO:0000259" key="1">
    <source>
        <dbReference type="Pfam" id="PF09004"/>
    </source>
</evidence>
<name>A0AAD8ZXY6_9TELE</name>
<sequence>MPVAGTMDDHGLQEPIQGLMSADVSLAKELNTFFARFKAASSSTNANSASANNAKGAISAANSASAEPIRGRRPLIMESDKRRVFKSVNTRKVVGPDSICGRVLKACTHQLAPVFTDIFNLSLTHSIIPSCFKRSTIDPVPRKPWLSCLNDYCPVALTSVVMCFEKMVRDLITSSLPASSDPLQFAYCHNGSTDDAIVHLLHTTLTHLDKDTGAPQGCVLSPLLYSLYTYDCVATSSSTTIKFADDIIVLGLISDNSERAYLKKQEQYYQPVGINGTMVKRVNSFRYLSVHIFQDLSLSHHTNSLAKKTHQHLYHFRCLRDFRLPSKMLQNLYTCIIESILMGSITVWLWDLHQAGQTSSPEGVNLKSTRILHFML</sequence>
<proteinExistence type="predicted"/>
<gene>
    <name evidence="2" type="ORF">P4O66_019701</name>
</gene>
<keyword evidence="3" id="KW-1185">Reference proteome</keyword>
<dbReference type="GO" id="GO:0008168">
    <property type="term" value="F:methyltransferase activity"/>
    <property type="evidence" value="ECO:0007669"/>
    <property type="project" value="InterPro"/>
</dbReference>
<dbReference type="Proteomes" id="UP001239994">
    <property type="component" value="Unassembled WGS sequence"/>
</dbReference>
<dbReference type="PANTHER" id="PTHR47510:SF3">
    <property type="entry name" value="ENDO_EXONUCLEASE_PHOSPHATASE DOMAIN-CONTAINING PROTEIN"/>
    <property type="match status" value="1"/>
</dbReference>
<organism evidence="2 3">
    <name type="scientific">Electrophorus voltai</name>
    <dbReference type="NCBI Taxonomy" id="2609070"/>
    <lineage>
        <taxon>Eukaryota</taxon>
        <taxon>Metazoa</taxon>
        <taxon>Chordata</taxon>
        <taxon>Craniata</taxon>
        <taxon>Vertebrata</taxon>
        <taxon>Euteleostomi</taxon>
        <taxon>Actinopterygii</taxon>
        <taxon>Neopterygii</taxon>
        <taxon>Teleostei</taxon>
        <taxon>Ostariophysi</taxon>
        <taxon>Gymnotiformes</taxon>
        <taxon>Gymnotoidei</taxon>
        <taxon>Gymnotidae</taxon>
        <taxon>Electrophorus</taxon>
    </lineage>
</organism>
<evidence type="ECO:0000313" key="2">
    <source>
        <dbReference type="EMBL" id="KAK1805385.1"/>
    </source>
</evidence>
<dbReference type="AlphaFoldDB" id="A0AAD8ZXY6"/>